<dbReference type="Proteomes" id="UP000257032">
    <property type="component" value="Unassembled WGS sequence"/>
</dbReference>
<proteinExistence type="predicted"/>
<sequence>MYLGDPFTITRLTESQDKLRTNKQQFVCKHNIHISQPLQKEHLYRQTVKNAHVFLDFAIILQKGIFDYS</sequence>
<protein>
    <submittedName>
        <fullName evidence="1">Uncharacterized protein</fullName>
    </submittedName>
</protein>
<organism evidence="1 2">
    <name type="scientific">Halobacillus trueperi</name>
    <dbReference type="NCBI Taxonomy" id="156205"/>
    <lineage>
        <taxon>Bacteria</taxon>
        <taxon>Bacillati</taxon>
        <taxon>Bacillota</taxon>
        <taxon>Bacilli</taxon>
        <taxon>Bacillales</taxon>
        <taxon>Bacillaceae</taxon>
        <taxon>Halobacillus</taxon>
    </lineage>
</organism>
<gene>
    <name evidence="1" type="ORF">DXT76_18090</name>
</gene>
<name>A0A3D8VGE7_9BACI</name>
<evidence type="ECO:0000313" key="2">
    <source>
        <dbReference type="Proteomes" id="UP000257032"/>
    </source>
</evidence>
<dbReference type="AlphaFoldDB" id="A0A3D8VGE7"/>
<accession>A0A3D8VGE7</accession>
<comment type="caution">
    <text evidence="1">The sequence shown here is derived from an EMBL/GenBank/DDBJ whole genome shotgun (WGS) entry which is preliminary data.</text>
</comment>
<evidence type="ECO:0000313" key="1">
    <source>
        <dbReference type="EMBL" id="RDY68460.1"/>
    </source>
</evidence>
<reference evidence="1 2" key="1">
    <citation type="submission" date="2018-08" db="EMBL/GenBank/DDBJ databases">
        <title>Genome sequence of strict halophilic Halobacillus trueperi SS1 isolated from Lunsu, a salty water body of North West Himalayas.</title>
        <authorList>
            <person name="Gupta S."/>
            <person name="Sharma P."/>
            <person name="Dev K."/>
            <person name="Baumler D."/>
            <person name="Sourirajan A."/>
        </authorList>
    </citation>
    <scope>NUCLEOTIDE SEQUENCE [LARGE SCALE GENOMIC DNA]</scope>
    <source>
        <strain evidence="1 2">SS1</strain>
    </source>
</reference>
<dbReference type="EMBL" id="QTLC01000068">
    <property type="protein sequence ID" value="RDY68460.1"/>
    <property type="molecule type" value="Genomic_DNA"/>
</dbReference>